<reference evidence="2 3" key="1">
    <citation type="submission" date="2020-08" db="EMBL/GenBank/DDBJ databases">
        <title>Sequencing the genomes of 1000 actinobacteria strains.</title>
        <authorList>
            <person name="Klenk H.-P."/>
        </authorList>
    </citation>
    <scope>NUCLEOTIDE SEQUENCE [LARGE SCALE GENOMIC DNA]</scope>
    <source>
        <strain evidence="2 3">DSM 11053</strain>
    </source>
</reference>
<dbReference type="InterPro" id="IPR011009">
    <property type="entry name" value="Kinase-like_dom_sf"/>
</dbReference>
<name>A0A7W5JRM4_9ACTN</name>
<accession>A0A7W5JRM4</accession>
<gene>
    <name evidence="2" type="ORF">FHX39_000008</name>
</gene>
<organism evidence="2 3">
    <name type="scientific">Microlunatus antarcticus</name>
    <dbReference type="NCBI Taxonomy" id="53388"/>
    <lineage>
        <taxon>Bacteria</taxon>
        <taxon>Bacillati</taxon>
        <taxon>Actinomycetota</taxon>
        <taxon>Actinomycetes</taxon>
        <taxon>Propionibacteriales</taxon>
        <taxon>Propionibacteriaceae</taxon>
        <taxon>Microlunatus</taxon>
    </lineage>
</organism>
<evidence type="ECO:0000313" key="2">
    <source>
        <dbReference type="EMBL" id="MBB3325064.1"/>
    </source>
</evidence>
<dbReference type="EMBL" id="JACHZG010000001">
    <property type="protein sequence ID" value="MBB3325064.1"/>
    <property type="molecule type" value="Genomic_DNA"/>
</dbReference>
<protein>
    <recommendedName>
        <fullName evidence="1">Aminoglycoside phosphotransferase domain-containing protein</fullName>
    </recommendedName>
</protein>
<dbReference type="RefSeq" id="WP_183335729.1">
    <property type="nucleotide sequence ID" value="NZ_JACHZG010000001.1"/>
</dbReference>
<keyword evidence="3" id="KW-1185">Reference proteome</keyword>
<dbReference type="Proteomes" id="UP000565572">
    <property type="component" value="Unassembled WGS sequence"/>
</dbReference>
<dbReference type="SUPFAM" id="SSF56112">
    <property type="entry name" value="Protein kinase-like (PK-like)"/>
    <property type="match status" value="1"/>
</dbReference>
<comment type="caution">
    <text evidence="2">The sequence shown here is derived from an EMBL/GenBank/DDBJ whole genome shotgun (WGS) entry which is preliminary data.</text>
</comment>
<proteinExistence type="predicted"/>
<evidence type="ECO:0000313" key="3">
    <source>
        <dbReference type="Proteomes" id="UP000565572"/>
    </source>
</evidence>
<dbReference type="AlphaFoldDB" id="A0A7W5JRM4"/>
<feature type="domain" description="Aminoglycoside phosphotransferase" evidence="1">
    <location>
        <begin position="117"/>
        <end position="168"/>
    </location>
</feature>
<dbReference type="Gene3D" id="3.90.1200.10">
    <property type="match status" value="1"/>
</dbReference>
<sequence>MQKHDENSEAEVVLAGGNMSQVVRRGQAVHRTAGPWTSTIHRLLDHLHANGVTWLPRALGVDEQGREVLTYLPGTVPSYPMPSWVWSQDVLVDAGRRLAQVHQASAGFDTAGATWQLPSHEPAEVICLNDVAPYNMVFDDVHQLAGFIDIDTASPGPRAWDLAYLAYRLAPLSQFEDTGAGPPDMAVRRGRLELLCRSYAEAGDGVAVAPSEVLRSTVTRLGDLAEFTAARAAAGAAHVADHVKGYRSDTRWVSENLEALLPTV</sequence>
<dbReference type="Pfam" id="PF01636">
    <property type="entry name" value="APH"/>
    <property type="match status" value="1"/>
</dbReference>
<dbReference type="InterPro" id="IPR002575">
    <property type="entry name" value="Aminoglycoside_PTrfase"/>
</dbReference>
<evidence type="ECO:0000259" key="1">
    <source>
        <dbReference type="Pfam" id="PF01636"/>
    </source>
</evidence>